<feature type="region of interest" description="Disordered" evidence="1">
    <location>
        <begin position="65"/>
        <end position="94"/>
    </location>
</feature>
<feature type="region of interest" description="Disordered" evidence="1">
    <location>
        <begin position="415"/>
        <end position="442"/>
    </location>
</feature>
<dbReference type="EMBL" id="AP022584">
    <property type="protein sequence ID" value="BBY10356.1"/>
    <property type="molecule type" value="Genomic_DNA"/>
</dbReference>
<feature type="region of interest" description="Disordered" evidence="1">
    <location>
        <begin position="348"/>
        <end position="386"/>
    </location>
</feature>
<name>A0ABM7J8X5_9MYCO</name>
<accession>A0ABM7J8X5</accession>
<sequence length="442" mass="47042">MAGDAVDLAERQVLVLERVVVAALQLRQQIRGGGRRGDVRAHRHRVDQQPDHRFRVVDLQLADPRSRGAEDDVVLTGQRGQHQRPRGLQHGAERGVVRARQLAEGPGGLRGHARLVEAAAPLPQPVLGRDQSGSFEAGQQRSPGLTGGVEVAIGQPGEEGAIGAGGGQALPVVAGEDFAQQDGQRPAVEQDVVIGQHEPESPVRGADQRGPERRLPGEVAHRGAFGSAQLLDPRVGVVLPRAGAVELEVSPLHDGIGGNDLHGLVELFAEQRRQMGVSVDDGVHRVAQAFGVKRPGEREIQLDRVHVVAALRGAGVEQQTLLQRRQRQDVGDVVPARQLVDLGLAQAGRGDVRRGQPPATGVDVRADPGQRLEPQPAQPGDLRGVENRWRPGPFGVQMRSGAGVDGAGIELDGVHQRHGDRRRGADQGQAVLADAPALARRI</sequence>
<keyword evidence="3" id="KW-1185">Reference proteome</keyword>
<evidence type="ECO:0000313" key="2">
    <source>
        <dbReference type="EMBL" id="BBY10356.1"/>
    </source>
</evidence>
<reference evidence="2 3" key="1">
    <citation type="journal article" date="2019" name="Emerg. Microbes Infect.">
        <title>Comprehensive subspecies identification of 175 nontuberculous mycobacteria species based on 7547 genomic profiles.</title>
        <authorList>
            <person name="Matsumoto Y."/>
            <person name="Kinjo T."/>
            <person name="Motooka D."/>
            <person name="Nabeya D."/>
            <person name="Jung N."/>
            <person name="Uechi K."/>
            <person name="Horii T."/>
            <person name="Iida T."/>
            <person name="Fujita J."/>
            <person name="Nakamura S."/>
        </authorList>
    </citation>
    <scope>NUCLEOTIDE SEQUENCE [LARGE SCALE GENOMIC DNA]</scope>
    <source>
        <strain evidence="2 3">JCM 17324</strain>
    </source>
</reference>
<evidence type="ECO:0000256" key="1">
    <source>
        <dbReference type="SAM" id="MobiDB-lite"/>
    </source>
</evidence>
<gene>
    <name evidence="2" type="ORF">MMARJ_10960</name>
</gene>
<evidence type="ECO:0000313" key="3">
    <source>
        <dbReference type="Proteomes" id="UP000466831"/>
    </source>
</evidence>
<feature type="compositionally biased region" description="Basic and acidic residues" evidence="1">
    <location>
        <begin position="415"/>
        <end position="425"/>
    </location>
</feature>
<dbReference type="Proteomes" id="UP000466831">
    <property type="component" value="Chromosome"/>
</dbReference>
<protein>
    <submittedName>
        <fullName evidence="2">Uncharacterized protein</fullName>
    </submittedName>
</protein>
<organism evidence="2 3">
    <name type="scientific">Mycobacterium marseillense</name>
    <dbReference type="NCBI Taxonomy" id="701042"/>
    <lineage>
        <taxon>Bacteria</taxon>
        <taxon>Bacillati</taxon>
        <taxon>Actinomycetota</taxon>
        <taxon>Actinomycetes</taxon>
        <taxon>Mycobacteriales</taxon>
        <taxon>Mycobacteriaceae</taxon>
        <taxon>Mycobacterium</taxon>
        <taxon>Mycobacterium avium complex (MAC)</taxon>
    </lineage>
</organism>
<proteinExistence type="predicted"/>